<feature type="compositionally biased region" description="Pro residues" evidence="1">
    <location>
        <begin position="1"/>
        <end position="13"/>
    </location>
</feature>
<reference evidence="2 3" key="1">
    <citation type="submission" date="2006-10" db="EMBL/GenBank/DDBJ databases">
        <title>Complete sequence of Syntrophobacter fumaroxidans MPOB.</title>
        <authorList>
            <consortium name="US DOE Joint Genome Institute"/>
            <person name="Copeland A."/>
            <person name="Lucas S."/>
            <person name="Lapidus A."/>
            <person name="Barry K."/>
            <person name="Detter J.C."/>
            <person name="Glavina del Rio T."/>
            <person name="Hammon N."/>
            <person name="Israni S."/>
            <person name="Pitluck S."/>
            <person name="Goltsman E.G."/>
            <person name="Martinez M."/>
            <person name="Schmutz J."/>
            <person name="Larimer F."/>
            <person name="Land M."/>
            <person name="Hauser L."/>
            <person name="Kyrpides N."/>
            <person name="Kim E."/>
            <person name="Boone D.R."/>
            <person name="Brockman F."/>
            <person name="Culley D."/>
            <person name="Ferry J."/>
            <person name="Gunsalus R."/>
            <person name="McInerney M.J."/>
            <person name="Morrison M."/>
            <person name="Plugge C."/>
            <person name="Rohlin L."/>
            <person name="Scholten J."/>
            <person name="Sieber J."/>
            <person name="Stams A.J.M."/>
            <person name="Worm P."/>
            <person name="Henstra A.M."/>
            <person name="Richardson P."/>
        </authorList>
    </citation>
    <scope>NUCLEOTIDE SEQUENCE [LARGE SCALE GENOMIC DNA]</scope>
    <source>
        <strain evidence="3">DSM 10017 / MPOB</strain>
    </source>
</reference>
<dbReference type="InterPro" id="IPR015943">
    <property type="entry name" value="WD40/YVTN_repeat-like_dom_sf"/>
</dbReference>
<proteinExistence type="predicted"/>
<sequence length="423" mass="46129">MTPNPGRTPPSIPRPGLHVRRVPRQPAGTHRRGKPPLFDFCRGRPERKPRRRLNRKAFIRASIIPLLDDGGNLIMVKRILTALSVLLMLVSYSTAWATPLGGLAVALSPTENVMVAAGDNRVLYVIDPAKMEVLNRVWLGVCIIELEFNKDGTMLLAEDTDGTLHQVDAKTWKTVKQAPKASRMSAARNVDLAAGLNPDSNGHIVRLLSMTDLSEKGKVVLAKGEKVTALGLDPEGARLAVLLEAVNDESEPKATATPPELKGLAADEFRQKNDGKTSRFMVYKVADGSKITEHKLFYSTSSTGWKVLFQGENVLFINYSNMNARVNAKGEVTLFQLANSFNYGIGASADQKLLLTGGLSDGSYTATEGLSPLKFQPDRLSGWPEYFKKFAVAADGTAYGSTSAFRIIKIKPGGSFDRSFPIF</sequence>
<name>A0LGN2_SYNFM</name>
<dbReference type="EMBL" id="CP000478">
    <property type="protein sequence ID" value="ABK16584.1"/>
    <property type="molecule type" value="Genomic_DNA"/>
</dbReference>
<keyword evidence="3" id="KW-1185">Reference proteome</keyword>
<dbReference type="KEGG" id="sfu:Sfum_0887"/>
<gene>
    <name evidence="2" type="ordered locus">Sfum_0887</name>
</gene>
<evidence type="ECO:0000313" key="2">
    <source>
        <dbReference type="EMBL" id="ABK16584.1"/>
    </source>
</evidence>
<organism evidence="2 3">
    <name type="scientific">Syntrophobacter fumaroxidans (strain DSM 10017 / MPOB)</name>
    <dbReference type="NCBI Taxonomy" id="335543"/>
    <lineage>
        <taxon>Bacteria</taxon>
        <taxon>Pseudomonadati</taxon>
        <taxon>Thermodesulfobacteriota</taxon>
        <taxon>Syntrophobacteria</taxon>
        <taxon>Syntrophobacterales</taxon>
        <taxon>Syntrophobacteraceae</taxon>
        <taxon>Syntrophobacter</taxon>
    </lineage>
</organism>
<dbReference type="eggNOG" id="ENOG50322HH">
    <property type="taxonomic scope" value="Bacteria"/>
</dbReference>
<dbReference type="STRING" id="335543.Sfum_0887"/>
<evidence type="ECO:0000313" key="3">
    <source>
        <dbReference type="Proteomes" id="UP000001784"/>
    </source>
</evidence>
<dbReference type="Proteomes" id="UP000001784">
    <property type="component" value="Chromosome"/>
</dbReference>
<accession>A0LGN2</accession>
<protein>
    <submittedName>
        <fullName evidence="2">Uncharacterized protein</fullName>
    </submittedName>
</protein>
<evidence type="ECO:0000256" key="1">
    <source>
        <dbReference type="SAM" id="MobiDB-lite"/>
    </source>
</evidence>
<dbReference type="AlphaFoldDB" id="A0LGN2"/>
<dbReference type="InParanoid" id="A0LGN2"/>
<feature type="region of interest" description="Disordered" evidence="1">
    <location>
        <begin position="1"/>
        <end position="44"/>
    </location>
</feature>
<dbReference type="Gene3D" id="2.130.10.10">
    <property type="entry name" value="YVTN repeat-like/Quinoprotein amine dehydrogenase"/>
    <property type="match status" value="1"/>
</dbReference>
<dbReference type="HOGENOM" id="CLU_648794_0_0_7"/>
<feature type="compositionally biased region" description="Basic residues" evidence="1">
    <location>
        <begin position="17"/>
        <end position="34"/>
    </location>
</feature>
<dbReference type="InterPro" id="IPR011048">
    <property type="entry name" value="Haem_d1_sf"/>
</dbReference>
<dbReference type="SUPFAM" id="SSF51004">
    <property type="entry name" value="C-terminal (heme d1) domain of cytochrome cd1-nitrite reductase"/>
    <property type="match status" value="1"/>
</dbReference>